<dbReference type="Gene3D" id="3.30.160.60">
    <property type="entry name" value="Classic Zinc Finger"/>
    <property type="match status" value="3"/>
</dbReference>
<dbReference type="SMART" id="SM00355">
    <property type="entry name" value="ZnF_C2H2"/>
    <property type="match status" value="8"/>
</dbReference>
<dbReference type="SUPFAM" id="SSF57667">
    <property type="entry name" value="beta-beta-alpha zinc fingers"/>
    <property type="match status" value="2"/>
</dbReference>
<feature type="domain" description="C2H2-type" evidence="7">
    <location>
        <begin position="376"/>
        <end position="404"/>
    </location>
</feature>
<dbReference type="InterPro" id="IPR036236">
    <property type="entry name" value="Znf_C2H2_sf"/>
</dbReference>
<dbReference type="AlphaFoldDB" id="A0A914X618"/>
<evidence type="ECO:0000256" key="1">
    <source>
        <dbReference type="ARBA" id="ARBA00022723"/>
    </source>
</evidence>
<keyword evidence="8" id="KW-1185">Reference proteome</keyword>
<evidence type="ECO:0000256" key="5">
    <source>
        <dbReference type="PROSITE-ProRule" id="PRU00042"/>
    </source>
</evidence>
<keyword evidence="4" id="KW-0862">Zinc</keyword>
<dbReference type="Pfam" id="PF00096">
    <property type="entry name" value="zf-C2H2"/>
    <property type="match status" value="3"/>
</dbReference>
<evidence type="ECO:0000313" key="9">
    <source>
        <dbReference type="WBParaSite" id="PSAMB.scaffold6656size9044.g28870.t1"/>
    </source>
</evidence>
<evidence type="ECO:0000313" key="8">
    <source>
        <dbReference type="Proteomes" id="UP000887566"/>
    </source>
</evidence>
<organism evidence="8 9">
    <name type="scientific">Plectus sambesii</name>
    <dbReference type="NCBI Taxonomy" id="2011161"/>
    <lineage>
        <taxon>Eukaryota</taxon>
        <taxon>Metazoa</taxon>
        <taxon>Ecdysozoa</taxon>
        <taxon>Nematoda</taxon>
        <taxon>Chromadorea</taxon>
        <taxon>Plectida</taxon>
        <taxon>Plectina</taxon>
        <taxon>Plectoidea</taxon>
        <taxon>Plectidae</taxon>
        <taxon>Plectus</taxon>
    </lineage>
</organism>
<name>A0A914X618_9BILA</name>
<dbReference type="PANTHER" id="PTHR24379:SF121">
    <property type="entry name" value="C2H2-TYPE DOMAIN-CONTAINING PROTEIN"/>
    <property type="match status" value="1"/>
</dbReference>
<evidence type="ECO:0000259" key="7">
    <source>
        <dbReference type="PROSITE" id="PS50157"/>
    </source>
</evidence>
<dbReference type="GO" id="GO:0008270">
    <property type="term" value="F:zinc ion binding"/>
    <property type="evidence" value="ECO:0007669"/>
    <property type="project" value="UniProtKB-KW"/>
</dbReference>
<protein>
    <submittedName>
        <fullName evidence="9">C2H2-type domain-containing protein</fullName>
    </submittedName>
</protein>
<accession>A0A914X618</accession>
<feature type="domain" description="C2H2-type" evidence="7">
    <location>
        <begin position="33"/>
        <end position="61"/>
    </location>
</feature>
<dbReference type="WBParaSite" id="PSAMB.scaffold6656size9044.g28870.t1">
    <property type="protein sequence ID" value="PSAMB.scaffold6656size9044.g28870.t1"/>
    <property type="gene ID" value="PSAMB.scaffold6656size9044.g28870"/>
</dbReference>
<feature type="region of interest" description="Disordered" evidence="6">
    <location>
        <begin position="111"/>
        <end position="137"/>
    </location>
</feature>
<dbReference type="PROSITE" id="PS50157">
    <property type="entry name" value="ZINC_FINGER_C2H2_2"/>
    <property type="match status" value="6"/>
</dbReference>
<evidence type="ECO:0000256" key="3">
    <source>
        <dbReference type="ARBA" id="ARBA00022771"/>
    </source>
</evidence>
<feature type="domain" description="C2H2-type" evidence="7">
    <location>
        <begin position="154"/>
        <end position="182"/>
    </location>
</feature>
<evidence type="ECO:0000256" key="4">
    <source>
        <dbReference type="ARBA" id="ARBA00022833"/>
    </source>
</evidence>
<dbReference type="Proteomes" id="UP000887566">
    <property type="component" value="Unplaced"/>
</dbReference>
<evidence type="ECO:0000256" key="6">
    <source>
        <dbReference type="SAM" id="MobiDB-lite"/>
    </source>
</evidence>
<dbReference type="PANTHER" id="PTHR24379">
    <property type="entry name" value="KRAB AND ZINC FINGER DOMAIN-CONTAINING"/>
    <property type="match status" value="1"/>
</dbReference>
<feature type="compositionally biased region" description="Polar residues" evidence="6">
    <location>
        <begin position="128"/>
        <end position="137"/>
    </location>
</feature>
<evidence type="ECO:0000256" key="2">
    <source>
        <dbReference type="ARBA" id="ARBA00022737"/>
    </source>
</evidence>
<reference evidence="9" key="1">
    <citation type="submission" date="2022-11" db="UniProtKB">
        <authorList>
            <consortium name="WormBaseParasite"/>
        </authorList>
    </citation>
    <scope>IDENTIFICATION</scope>
</reference>
<dbReference type="PROSITE" id="PS00028">
    <property type="entry name" value="ZINC_FINGER_C2H2_1"/>
    <property type="match status" value="6"/>
</dbReference>
<proteinExistence type="predicted"/>
<feature type="domain" description="C2H2-type" evidence="7">
    <location>
        <begin position="182"/>
        <end position="205"/>
    </location>
</feature>
<keyword evidence="2" id="KW-0677">Repeat</keyword>
<keyword evidence="3 5" id="KW-0863">Zinc-finger</keyword>
<dbReference type="InterPro" id="IPR013087">
    <property type="entry name" value="Znf_C2H2_type"/>
</dbReference>
<keyword evidence="1" id="KW-0479">Metal-binding</keyword>
<sequence>MAATTDCGDIASQQATTAAIEIDGYFDVDEEKYKCKICQSEFQGRVPAQRHFEFAHNAPRGTRIESNWRLLFSAAGECSLCDYKFISRSDRKESQERTFFCSLRHHIDTRHPGKRREMTRSALGKATESGQNPSLSDFASKSAIQSVEFPTNSFPCNECSRTFSSPTALLKHSIGDHFRQPIECSQCGEIFGSIRMLNRHRQDQHMHKCRYCSMCFETEADNRAHMLNCFDSEGMVVVSQIEIGNHFEADGEKHICIICGLEYFGQGQAQNHFKNVHDALLGKRKETRLAWRSLFSAVGECSLCDYKYNSKNIARIKPSECFLFLRKHLDSCHPGKREEMVAEALNEATKVRDDAAIALYERTLNCLAVKVPKEGYSCEECGQLFPSSTECFKHRNTVHPRLQKSLQCSLCGKVLSSAYNLRQHTKSFHASRCRYCMQEFRIGMDADSHVQTCVQQLQESQFPCSQCDKTFSAERLLKAHLAMKHTFTQLGVSSAQIGVIKEEYDNGSKRRKLADEAQISSLTNAADIDDTACGRGIVLCKEEDANVDGDMHNMISFAIVKEECE</sequence>
<feature type="domain" description="C2H2-type" evidence="7">
    <location>
        <begin position="406"/>
        <end position="434"/>
    </location>
</feature>
<feature type="domain" description="C2H2-type" evidence="7">
    <location>
        <begin position="462"/>
        <end position="486"/>
    </location>
</feature>